<gene>
    <name evidence="1" type="ORF">AURDEDRAFT_176710</name>
</gene>
<organism evidence="1 2">
    <name type="scientific">Auricularia subglabra (strain TFB-10046 / SS5)</name>
    <name type="common">White-rot fungus</name>
    <name type="synonym">Auricularia delicata (strain TFB10046)</name>
    <dbReference type="NCBI Taxonomy" id="717982"/>
    <lineage>
        <taxon>Eukaryota</taxon>
        <taxon>Fungi</taxon>
        <taxon>Dikarya</taxon>
        <taxon>Basidiomycota</taxon>
        <taxon>Agaricomycotina</taxon>
        <taxon>Agaricomycetes</taxon>
        <taxon>Auriculariales</taxon>
        <taxon>Auriculariaceae</taxon>
        <taxon>Auricularia</taxon>
    </lineage>
</organism>
<evidence type="ECO:0000313" key="2">
    <source>
        <dbReference type="Proteomes" id="UP000006514"/>
    </source>
</evidence>
<name>J0CV21_AURST</name>
<dbReference type="InParanoid" id="J0CV21"/>
<protein>
    <submittedName>
        <fullName evidence="1">Uncharacterized protein</fullName>
    </submittedName>
</protein>
<dbReference type="Proteomes" id="UP000006514">
    <property type="component" value="Unassembled WGS sequence"/>
</dbReference>
<reference evidence="2" key="1">
    <citation type="journal article" date="2012" name="Science">
        <title>The Paleozoic origin of enzymatic lignin decomposition reconstructed from 31 fungal genomes.</title>
        <authorList>
            <person name="Floudas D."/>
            <person name="Binder M."/>
            <person name="Riley R."/>
            <person name="Barry K."/>
            <person name="Blanchette R.A."/>
            <person name="Henrissat B."/>
            <person name="Martinez A.T."/>
            <person name="Otillar R."/>
            <person name="Spatafora J.W."/>
            <person name="Yadav J.S."/>
            <person name="Aerts A."/>
            <person name="Benoit I."/>
            <person name="Boyd A."/>
            <person name="Carlson A."/>
            <person name="Copeland A."/>
            <person name="Coutinho P.M."/>
            <person name="de Vries R.P."/>
            <person name="Ferreira P."/>
            <person name="Findley K."/>
            <person name="Foster B."/>
            <person name="Gaskell J."/>
            <person name="Glotzer D."/>
            <person name="Gorecki P."/>
            <person name="Heitman J."/>
            <person name="Hesse C."/>
            <person name="Hori C."/>
            <person name="Igarashi K."/>
            <person name="Jurgens J.A."/>
            <person name="Kallen N."/>
            <person name="Kersten P."/>
            <person name="Kohler A."/>
            <person name="Kuees U."/>
            <person name="Kumar T.K.A."/>
            <person name="Kuo A."/>
            <person name="LaButti K."/>
            <person name="Larrondo L.F."/>
            <person name="Lindquist E."/>
            <person name="Ling A."/>
            <person name="Lombard V."/>
            <person name="Lucas S."/>
            <person name="Lundell T."/>
            <person name="Martin R."/>
            <person name="McLaughlin D.J."/>
            <person name="Morgenstern I."/>
            <person name="Morin E."/>
            <person name="Murat C."/>
            <person name="Nagy L.G."/>
            <person name="Nolan M."/>
            <person name="Ohm R.A."/>
            <person name="Patyshakuliyeva A."/>
            <person name="Rokas A."/>
            <person name="Ruiz-Duenas F.J."/>
            <person name="Sabat G."/>
            <person name="Salamov A."/>
            <person name="Samejima M."/>
            <person name="Schmutz J."/>
            <person name="Slot J.C."/>
            <person name="St John F."/>
            <person name="Stenlid J."/>
            <person name="Sun H."/>
            <person name="Sun S."/>
            <person name="Syed K."/>
            <person name="Tsang A."/>
            <person name="Wiebenga A."/>
            <person name="Young D."/>
            <person name="Pisabarro A."/>
            <person name="Eastwood D.C."/>
            <person name="Martin F."/>
            <person name="Cullen D."/>
            <person name="Grigoriev I.V."/>
            <person name="Hibbett D.S."/>
        </authorList>
    </citation>
    <scope>NUCLEOTIDE SEQUENCE [LARGE SCALE GENOMIC DNA]</scope>
    <source>
        <strain evidence="2">TFB10046</strain>
    </source>
</reference>
<accession>J0CV21</accession>
<dbReference type="EMBL" id="JH687974">
    <property type="protein sequence ID" value="EJD34244.1"/>
    <property type="molecule type" value="Genomic_DNA"/>
</dbReference>
<proteinExistence type="predicted"/>
<evidence type="ECO:0000313" key="1">
    <source>
        <dbReference type="EMBL" id="EJD34244.1"/>
    </source>
</evidence>
<dbReference type="KEGG" id="adl:AURDEDRAFT_176710"/>
<keyword evidence="2" id="KW-1185">Reference proteome</keyword>
<dbReference type="AlphaFoldDB" id="J0CV21"/>
<sequence>MGGSTARSRSTANKIAVKAPPLDRRHRAVKLAALQKIANLAAARPATAGRKCRKRASKRKILLGSPPVIVERQRCCKSGCFRNPMVSEPVASLQRRYPTAFHISDHGRWVCAFQRKSGLSHASRRCSFAFCLTDVHHFAPDVFRNADLFERHGTRNSGAMLNYFGRWEQSFVNGHVEFLRLGVKLDREGIEWLQHDHRVTDEQFQNLRLRIYGVILSHYAMHFHDYDSSSTRSLVHAAEHCLDAIFLY</sequence>